<gene>
    <name evidence="2" type="ORF">I316_04386</name>
</gene>
<reference evidence="2 3" key="1">
    <citation type="submission" date="2013-07" db="EMBL/GenBank/DDBJ databases">
        <title>The Genome Sequence of Cryptococcus heveanensis BCC8398.</title>
        <authorList>
            <consortium name="The Broad Institute Genome Sequencing Platform"/>
            <person name="Cuomo C."/>
            <person name="Litvintseva A."/>
            <person name="Chen Y."/>
            <person name="Heitman J."/>
            <person name="Sun S."/>
            <person name="Springer D."/>
            <person name="Dromer F."/>
            <person name="Young S.K."/>
            <person name="Zeng Q."/>
            <person name="Gargeya S."/>
            <person name="Fitzgerald M."/>
            <person name="Abouelleil A."/>
            <person name="Alvarado L."/>
            <person name="Berlin A.M."/>
            <person name="Chapman S.B."/>
            <person name="Dewar J."/>
            <person name="Goldberg J."/>
            <person name="Griggs A."/>
            <person name="Gujja S."/>
            <person name="Hansen M."/>
            <person name="Howarth C."/>
            <person name="Imamovic A."/>
            <person name="Larimer J."/>
            <person name="McCowan C."/>
            <person name="Murphy C."/>
            <person name="Pearson M."/>
            <person name="Priest M."/>
            <person name="Roberts A."/>
            <person name="Saif S."/>
            <person name="Shea T."/>
            <person name="Sykes S."/>
            <person name="Wortman J."/>
            <person name="Nusbaum C."/>
            <person name="Birren B."/>
        </authorList>
    </citation>
    <scope>NUCLEOTIDE SEQUENCE [LARGE SCALE GENOMIC DNA]</scope>
    <source>
        <strain evidence="2 3">BCC8398</strain>
    </source>
</reference>
<evidence type="ECO:0000256" key="1">
    <source>
        <dbReference type="SAM" id="MobiDB-lite"/>
    </source>
</evidence>
<evidence type="ECO:0000313" key="3">
    <source>
        <dbReference type="Proteomes" id="UP000092666"/>
    </source>
</evidence>
<dbReference type="EMBL" id="KI669502">
    <property type="protein sequence ID" value="OCF34040.1"/>
    <property type="molecule type" value="Genomic_DNA"/>
</dbReference>
<evidence type="ECO:0000313" key="2">
    <source>
        <dbReference type="EMBL" id="OCF34040.1"/>
    </source>
</evidence>
<name>A0A1B9GSJ4_9TREE</name>
<accession>A0A1B9GSJ4</accession>
<reference evidence="3" key="2">
    <citation type="submission" date="2013-12" db="EMBL/GenBank/DDBJ databases">
        <title>Evolution of pathogenesis and genome organization in the Tremellales.</title>
        <authorList>
            <person name="Cuomo C."/>
            <person name="Litvintseva A."/>
            <person name="Heitman J."/>
            <person name="Chen Y."/>
            <person name="Sun S."/>
            <person name="Springer D."/>
            <person name="Dromer F."/>
            <person name="Young S."/>
            <person name="Zeng Q."/>
            <person name="Chapman S."/>
            <person name="Gujja S."/>
            <person name="Saif S."/>
            <person name="Birren B."/>
        </authorList>
    </citation>
    <scope>NUCLEOTIDE SEQUENCE [LARGE SCALE GENOMIC DNA]</scope>
    <source>
        <strain evidence="3">BCC8398</strain>
    </source>
</reference>
<sequence length="133" mass="14308">MPDPSSYGDSQVQASLETDHLDINTLYGRENGYEGGVGQYFGGYDQPSSGADLAAQQQAFVEASTYAGPKEVEAAAEHLDFSYLTDEQKRLAGIEVAFDESLELDPAAAEVKQEDEVEGFDETAGEEIETSTV</sequence>
<protein>
    <submittedName>
        <fullName evidence="2">Uncharacterized protein</fullName>
    </submittedName>
</protein>
<proteinExistence type="predicted"/>
<keyword evidence="3" id="KW-1185">Reference proteome</keyword>
<dbReference type="AlphaFoldDB" id="A0A1B9GSJ4"/>
<feature type="compositionally biased region" description="Acidic residues" evidence="1">
    <location>
        <begin position="113"/>
        <end position="133"/>
    </location>
</feature>
<organism evidence="2 3">
    <name type="scientific">Kwoniella heveanensis BCC8398</name>
    <dbReference type="NCBI Taxonomy" id="1296120"/>
    <lineage>
        <taxon>Eukaryota</taxon>
        <taxon>Fungi</taxon>
        <taxon>Dikarya</taxon>
        <taxon>Basidiomycota</taxon>
        <taxon>Agaricomycotina</taxon>
        <taxon>Tremellomycetes</taxon>
        <taxon>Tremellales</taxon>
        <taxon>Cryptococcaceae</taxon>
        <taxon>Kwoniella</taxon>
    </lineage>
</organism>
<dbReference type="Proteomes" id="UP000092666">
    <property type="component" value="Unassembled WGS sequence"/>
</dbReference>
<feature type="region of interest" description="Disordered" evidence="1">
    <location>
        <begin position="109"/>
        <end position="133"/>
    </location>
</feature>